<evidence type="ECO:0000313" key="2">
    <source>
        <dbReference type="EMBL" id="OYD82898.1"/>
    </source>
</evidence>
<gene>
    <name evidence="2" type="ORF">CHT98_18585</name>
</gene>
<feature type="domain" description="Transposase IS4-like" evidence="1">
    <location>
        <begin position="2"/>
        <end position="115"/>
    </location>
</feature>
<dbReference type="InterPro" id="IPR002559">
    <property type="entry name" value="Transposase_11"/>
</dbReference>
<organism evidence="2 3">
    <name type="scientific">Azospirillum brasilense</name>
    <dbReference type="NCBI Taxonomy" id="192"/>
    <lineage>
        <taxon>Bacteria</taxon>
        <taxon>Pseudomonadati</taxon>
        <taxon>Pseudomonadota</taxon>
        <taxon>Alphaproteobacteria</taxon>
        <taxon>Rhodospirillales</taxon>
        <taxon>Azospirillaceae</taxon>
        <taxon>Azospirillum</taxon>
    </lineage>
</organism>
<dbReference type="RefSeq" id="WP_094304985.1">
    <property type="nucleotide sequence ID" value="NZ_NOWT01000018.1"/>
</dbReference>
<dbReference type="Proteomes" id="UP000215367">
    <property type="component" value="Unassembled WGS sequence"/>
</dbReference>
<accession>A0A235HAX8</accession>
<comment type="caution">
    <text evidence="2">The sequence shown here is derived from an EMBL/GenBank/DDBJ whole genome shotgun (WGS) entry which is preliminary data.</text>
</comment>
<dbReference type="GO" id="GO:0003677">
    <property type="term" value="F:DNA binding"/>
    <property type="evidence" value="ECO:0007669"/>
    <property type="project" value="InterPro"/>
</dbReference>
<dbReference type="GO" id="GO:0006313">
    <property type="term" value="P:DNA transposition"/>
    <property type="evidence" value="ECO:0007669"/>
    <property type="project" value="InterPro"/>
</dbReference>
<protein>
    <recommendedName>
        <fullName evidence="1">Transposase IS4-like domain-containing protein</fullName>
    </recommendedName>
</protein>
<evidence type="ECO:0000313" key="3">
    <source>
        <dbReference type="Proteomes" id="UP000215367"/>
    </source>
</evidence>
<reference evidence="2 3" key="1">
    <citation type="submission" date="2017-07" db="EMBL/GenBank/DDBJ databases">
        <title>Whole genome sequence of Azospirillum brasilense 2A1, a potential biofertilizer strain.</title>
        <authorList>
            <person name="Fontana C.A."/>
            <person name="Toffoli L.M."/>
            <person name="Salazar S.M."/>
            <person name="Puglisi E."/>
            <person name="Pedraza R."/>
            <person name="Bassi D."/>
            <person name="Cocconcelli P.S."/>
        </authorList>
    </citation>
    <scope>NUCLEOTIDE SEQUENCE [LARGE SCALE GENOMIC DNA]</scope>
    <source>
        <strain evidence="2 3">2A1</strain>
        <plasmid evidence="2">unnamed</plasmid>
    </source>
</reference>
<evidence type="ECO:0000259" key="1">
    <source>
        <dbReference type="Pfam" id="PF01609"/>
    </source>
</evidence>
<dbReference type="AlphaFoldDB" id="A0A235HAX8"/>
<sequence>MVDSQTVKTTERGGVRGYDGAKRVRGRKRHLPVDILALVLAVQVHAADIQDRKGACPLLNALVALFPSIVRLWVDGGYAGKLVEWVTTERQRTLAIVKRPRETKGFAVVGWRWIVGRTFYRYCVTPSDRDRLSRISVEPANEGNPQPVGTPAVAIRLPPSITHSPSLRSTAFGCLQTLAKQDDVS</sequence>
<dbReference type="PANTHER" id="PTHR30007:SF0">
    <property type="entry name" value="TRANSPOSASE"/>
    <property type="match status" value="1"/>
</dbReference>
<dbReference type="GO" id="GO:0004803">
    <property type="term" value="F:transposase activity"/>
    <property type="evidence" value="ECO:0007669"/>
    <property type="project" value="InterPro"/>
</dbReference>
<name>A0A235HAX8_AZOBR</name>
<proteinExistence type="predicted"/>
<dbReference type="EMBL" id="NOWT01000018">
    <property type="protein sequence ID" value="OYD82898.1"/>
    <property type="molecule type" value="Genomic_DNA"/>
</dbReference>
<geneLocation type="plasmid" evidence="2">
    <name>unnamed</name>
</geneLocation>
<keyword evidence="2" id="KW-0614">Plasmid</keyword>
<dbReference type="Pfam" id="PF01609">
    <property type="entry name" value="DDE_Tnp_1"/>
    <property type="match status" value="1"/>
</dbReference>
<dbReference type="PANTHER" id="PTHR30007">
    <property type="entry name" value="PHP DOMAIN PROTEIN"/>
    <property type="match status" value="1"/>
</dbReference>